<dbReference type="Proteomes" id="UP000001460">
    <property type="component" value="Unassembled WGS sequence"/>
</dbReference>
<name>B6AHB4_CRYMR</name>
<reference evidence="1" key="1">
    <citation type="submission" date="2008-06" db="EMBL/GenBank/DDBJ databases">
        <authorList>
            <person name="Lorenzi H."/>
            <person name="Inman J."/>
            <person name="Miller J."/>
            <person name="Schobel S."/>
            <person name="Amedeo P."/>
            <person name="Caler E.V."/>
            <person name="da Silva J."/>
        </authorList>
    </citation>
    <scope>NUCLEOTIDE SEQUENCE [LARGE SCALE GENOMIC DNA]</scope>
    <source>
        <strain evidence="1">RN66</strain>
    </source>
</reference>
<dbReference type="RefSeq" id="XP_002141958.1">
    <property type="nucleotide sequence ID" value="XM_002141922.1"/>
</dbReference>
<dbReference type="AlphaFoldDB" id="B6AHB4"/>
<sequence>MDPSLSNSVYKIESEFNRFKGEVERMFNDIAVKSLNIQKKAFNCCASCIEDKEKIKDYSNISIESIQKCIQNCQKIPESLENKINNEMGTLNESVNACQKSCYHRLEDLLKIIIFFRFKMNEFVLIGNCLLSSELFNICNGKYITKFPFIISIDIKQYESDTSLLKNFFIPECIINSKISPNSFKDSTQNFQKLLKSPILLTISMFTFIKNNEICNQVNSPLLFMLVNNSMNKNTW</sequence>
<evidence type="ECO:0000313" key="1">
    <source>
        <dbReference type="EMBL" id="EEA07609.1"/>
    </source>
</evidence>
<dbReference type="VEuPathDB" id="CryptoDB:CMU_005320"/>
<dbReference type="OrthoDB" id="9975421at2759"/>
<evidence type="ECO:0000313" key="2">
    <source>
        <dbReference type="Proteomes" id="UP000001460"/>
    </source>
</evidence>
<dbReference type="EMBL" id="DS989734">
    <property type="protein sequence ID" value="EEA07609.1"/>
    <property type="molecule type" value="Genomic_DNA"/>
</dbReference>
<dbReference type="GeneID" id="6997240"/>
<proteinExistence type="predicted"/>
<keyword evidence="2" id="KW-1185">Reference proteome</keyword>
<accession>B6AHB4</accession>
<organism evidence="1 2">
    <name type="scientific">Cryptosporidium muris (strain RN66)</name>
    <dbReference type="NCBI Taxonomy" id="441375"/>
    <lineage>
        <taxon>Eukaryota</taxon>
        <taxon>Sar</taxon>
        <taxon>Alveolata</taxon>
        <taxon>Apicomplexa</taxon>
        <taxon>Conoidasida</taxon>
        <taxon>Coccidia</taxon>
        <taxon>Eucoccidiorida</taxon>
        <taxon>Eimeriorina</taxon>
        <taxon>Cryptosporidiidae</taxon>
        <taxon>Cryptosporidium</taxon>
    </lineage>
</organism>
<dbReference type="eggNOG" id="ENOG502SBQB">
    <property type="taxonomic scope" value="Eukaryota"/>
</dbReference>
<gene>
    <name evidence="1" type="ORF">CMU_005320</name>
</gene>
<dbReference type="InterPro" id="IPR008560">
    <property type="entry name" value="DUF842_euk"/>
</dbReference>
<dbReference type="Pfam" id="PF05811">
    <property type="entry name" value="DUF842"/>
    <property type="match status" value="1"/>
</dbReference>
<protein>
    <submittedName>
        <fullName evidence="1">Uncharacterized protein</fullName>
    </submittedName>
</protein>